<keyword evidence="2" id="KW-1185">Reference proteome</keyword>
<name>A0ACC1MAP3_9APHY</name>
<comment type="caution">
    <text evidence="1">The sequence shown here is derived from an EMBL/GenBank/DDBJ whole genome shotgun (WGS) entry which is preliminary data.</text>
</comment>
<dbReference type="EMBL" id="JANSHE010007843">
    <property type="protein sequence ID" value="KAJ2955856.1"/>
    <property type="molecule type" value="Genomic_DNA"/>
</dbReference>
<proteinExistence type="predicted"/>
<protein>
    <submittedName>
        <fullName evidence="1">Uncharacterized protein</fullName>
    </submittedName>
</protein>
<organism evidence="1 2">
    <name type="scientific">Trametes sanguinea</name>
    <dbReference type="NCBI Taxonomy" id="158606"/>
    <lineage>
        <taxon>Eukaryota</taxon>
        <taxon>Fungi</taxon>
        <taxon>Dikarya</taxon>
        <taxon>Basidiomycota</taxon>
        <taxon>Agaricomycotina</taxon>
        <taxon>Agaricomycetes</taxon>
        <taxon>Polyporales</taxon>
        <taxon>Polyporaceae</taxon>
        <taxon>Trametes</taxon>
    </lineage>
</organism>
<accession>A0ACC1MAP3</accession>
<dbReference type="Proteomes" id="UP001144978">
    <property type="component" value="Unassembled WGS sequence"/>
</dbReference>
<sequence length="85" mass="8107">MDPTVELPASLSHSRASTSGSAGPGAVSPPSIHANTDSPLAAAGVDAKGSGDNGGPSSHVAPNPPAEQPAPSSTPASDPLGVAMW</sequence>
<evidence type="ECO:0000313" key="2">
    <source>
        <dbReference type="Proteomes" id="UP001144978"/>
    </source>
</evidence>
<gene>
    <name evidence="1" type="ORF">NUW54_g14705</name>
</gene>
<reference evidence="1" key="1">
    <citation type="submission" date="2022-08" db="EMBL/GenBank/DDBJ databases">
        <title>Genome Sequence of Pycnoporus sanguineus.</title>
        <authorList>
            <person name="Buettner E."/>
        </authorList>
    </citation>
    <scope>NUCLEOTIDE SEQUENCE</scope>
    <source>
        <strain evidence="1">CG-C14</strain>
    </source>
</reference>
<evidence type="ECO:0000313" key="1">
    <source>
        <dbReference type="EMBL" id="KAJ2955856.1"/>
    </source>
</evidence>